<proteinExistence type="predicted"/>
<protein>
    <submittedName>
        <fullName evidence="1">Uncharacterized protein</fullName>
    </submittedName>
</protein>
<reference evidence="1" key="1">
    <citation type="journal article" date="2021" name="Proc. Natl. Acad. Sci. U.S.A.">
        <title>A Catalog of Tens of Thousands of Viruses from Human Metagenomes Reveals Hidden Associations with Chronic Diseases.</title>
        <authorList>
            <person name="Tisza M.J."/>
            <person name="Buck C.B."/>
        </authorList>
    </citation>
    <scope>NUCLEOTIDE SEQUENCE</scope>
    <source>
        <strain evidence="1">CtLq07</strain>
    </source>
</reference>
<accession>A0A8S5TBG9</accession>
<name>A0A8S5TBG9_9CAUD</name>
<dbReference type="EMBL" id="BK032789">
    <property type="protein sequence ID" value="DAF60480.1"/>
    <property type="molecule type" value="Genomic_DNA"/>
</dbReference>
<organism evidence="1">
    <name type="scientific">Myoviridae sp. ctLq07</name>
    <dbReference type="NCBI Taxonomy" id="2827681"/>
    <lineage>
        <taxon>Viruses</taxon>
        <taxon>Duplodnaviria</taxon>
        <taxon>Heunggongvirae</taxon>
        <taxon>Uroviricota</taxon>
        <taxon>Caudoviricetes</taxon>
    </lineage>
</organism>
<sequence length="94" mass="10985">MKSILQEEKRCYICGLYSPVEEHHIYFGNPNRRISEENGFKVWLCAEHHRGTIGVHGKLGHSLDLKLKETCEKKYINLGHTKEEFINLIGKNYL</sequence>
<evidence type="ECO:0000313" key="1">
    <source>
        <dbReference type="EMBL" id="DAF60480.1"/>
    </source>
</evidence>